<protein>
    <recommendedName>
        <fullName evidence="4">Secreted protein</fullName>
    </recommendedName>
</protein>
<dbReference type="AlphaFoldDB" id="A0AAD1Y031"/>
<feature type="signal peptide" evidence="1">
    <location>
        <begin position="1"/>
        <end position="15"/>
    </location>
</feature>
<feature type="chain" id="PRO_5042221718" description="Secreted protein" evidence="1">
    <location>
        <begin position="16"/>
        <end position="96"/>
    </location>
</feature>
<organism evidence="2 3">
    <name type="scientific">Euplotes crassus</name>
    <dbReference type="NCBI Taxonomy" id="5936"/>
    <lineage>
        <taxon>Eukaryota</taxon>
        <taxon>Sar</taxon>
        <taxon>Alveolata</taxon>
        <taxon>Ciliophora</taxon>
        <taxon>Intramacronucleata</taxon>
        <taxon>Spirotrichea</taxon>
        <taxon>Hypotrichia</taxon>
        <taxon>Euplotida</taxon>
        <taxon>Euplotidae</taxon>
        <taxon>Moneuplotes</taxon>
    </lineage>
</organism>
<evidence type="ECO:0000313" key="3">
    <source>
        <dbReference type="Proteomes" id="UP001295684"/>
    </source>
</evidence>
<accession>A0AAD1Y031</accession>
<evidence type="ECO:0000256" key="1">
    <source>
        <dbReference type="SAM" id="SignalP"/>
    </source>
</evidence>
<keyword evidence="3" id="KW-1185">Reference proteome</keyword>
<dbReference type="Proteomes" id="UP001295684">
    <property type="component" value="Unassembled WGS sequence"/>
</dbReference>
<dbReference type="EMBL" id="CAMPGE010023259">
    <property type="protein sequence ID" value="CAI2381220.1"/>
    <property type="molecule type" value="Genomic_DNA"/>
</dbReference>
<keyword evidence="1" id="KW-0732">Signal</keyword>
<sequence length="96" mass="11154">MHRTSFLWDICVVLSASFQDEHVLWGALVESVTWPRLRGEFVFWDRTGLPEELVFGRAFVVPWGSRFCKNSTCWWVEMHLSCSSKTVVHSGNLFCN</sequence>
<comment type="caution">
    <text evidence="2">The sequence shown here is derived from an EMBL/GenBank/DDBJ whole genome shotgun (WGS) entry which is preliminary data.</text>
</comment>
<name>A0AAD1Y031_EUPCR</name>
<evidence type="ECO:0000313" key="2">
    <source>
        <dbReference type="EMBL" id="CAI2381220.1"/>
    </source>
</evidence>
<evidence type="ECO:0008006" key="4">
    <source>
        <dbReference type="Google" id="ProtNLM"/>
    </source>
</evidence>
<reference evidence="2" key="1">
    <citation type="submission" date="2023-07" db="EMBL/GenBank/DDBJ databases">
        <authorList>
            <consortium name="AG Swart"/>
            <person name="Singh M."/>
            <person name="Singh A."/>
            <person name="Seah K."/>
            <person name="Emmerich C."/>
        </authorList>
    </citation>
    <scope>NUCLEOTIDE SEQUENCE</scope>
    <source>
        <strain evidence="2">DP1</strain>
    </source>
</reference>
<proteinExistence type="predicted"/>
<gene>
    <name evidence="2" type="ORF">ECRASSUSDP1_LOCUS22669</name>
</gene>